<dbReference type="Proteomes" id="UP000076580">
    <property type="component" value="Chromosome 01"/>
</dbReference>
<accession>A0A151GSG2</accession>
<name>A0A151GSG2_DRECN</name>
<feature type="region of interest" description="Disordered" evidence="1">
    <location>
        <begin position="91"/>
        <end position="124"/>
    </location>
</feature>
<feature type="compositionally biased region" description="Basic residues" evidence="1">
    <location>
        <begin position="99"/>
        <end position="113"/>
    </location>
</feature>
<evidence type="ECO:0000313" key="3">
    <source>
        <dbReference type="Proteomes" id="UP000076580"/>
    </source>
</evidence>
<dbReference type="EMBL" id="LAYC01000001">
    <property type="protein sequence ID" value="KYK60047.1"/>
    <property type="molecule type" value="Genomic_DNA"/>
</dbReference>
<keyword evidence="3" id="KW-1185">Reference proteome</keyword>
<proteinExistence type="predicted"/>
<sequence length="220" mass="23557">MYSSIAHVPHARSAAAAAWAEGMHERSMGRGTERHGQVGTIWHGTMWNGPMLAAMARYDSLGRGGTIDEPWAREAGRWGGQHEVERVTKPMVQPSSAKVGRRRASTTQHRRRDSRQPANAASHLDAAVARPRRACGMGEHGMAQVRPGWDGMGCMGTAARGTAMHGHVGARHGCVCRQAQEPAAQVQEPAQDGKAGTAWRDGLSHSLPSTCCTINASTVQ</sequence>
<dbReference type="RefSeq" id="XP_040659399.1">
    <property type="nucleotide sequence ID" value="XM_040798516.1"/>
</dbReference>
<dbReference type="GeneID" id="63713824"/>
<evidence type="ECO:0000256" key="1">
    <source>
        <dbReference type="SAM" id="MobiDB-lite"/>
    </source>
</evidence>
<comment type="caution">
    <text evidence="2">The sequence shown here is derived from an EMBL/GenBank/DDBJ whole genome shotgun (WGS) entry which is preliminary data.</text>
</comment>
<reference evidence="2 3" key="1">
    <citation type="journal article" date="2016" name="Sci. Rep.">
        <title>Insights into Adaptations to a Near-Obligate Nematode Endoparasitic Lifestyle from the Finished Genome of Drechmeria coniospora.</title>
        <authorList>
            <person name="Zhang L."/>
            <person name="Zhou Z."/>
            <person name="Guo Q."/>
            <person name="Fokkens L."/>
            <person name="Miskei M."/>
            <person name="Pocsi I."/>
            <person name="Zhang W."/>
            <person name="Chen M."/>
            <person name="Wang L."/>
            <person name="Sun Y."/>
            <person name="Donzelli B.G."/>
            <person name="Gibson D.M."/>
            <person name="Nelson D.R."/>
            <person name="Luo J.G."/>
            <person name="Rep M."/>
            <person name="Liu H."/>
            <person name="Yang S."/>
            <person name="Wang J."/>
            <person name="Krasnoff S.B."/>
            <person name="Xu Y."/>
            <person name="Molnar I."/>
            <person name="Lin M."/>
        </authorList>
    </citation>
    <scope>NUCLEOTIDE SEQUENCE [LARGE SCALE GENOMIC DNA]</scope>
    <source>
        <strain evidence="2 3">ARSEF 6962</strain>
    </source>
</reference>
<evidence type="ECO:0000313" key="2">
    <source>
        <dbReference type="EMBL" id="KYK60047.1"/>
    </source>
</evidence>
<dbReference type="AlphaFoldDB" id="A0A151GSG2"/>
<gene>
    <name evidence="2" type="ORF">DCS_01181</name>
</gene>
<dbReference type="InParanoid" id="A0A151GSG2"/>
<protein>
    <submittedName>
        <fullName evidence="2">Uncharacterized protein</fullName>
    </submittedName>
</protein>
<organism evidence="2 3">
    <name type="scientific">Drechmeria coniospora</name>
    <name type="common">Nematophagous fungus</name>
    <name type="synonym">Meria coniospora</name>
    <dbReference type="NCBI Taxonomy" id="98403"/>
    <lineage>
        <taxon>Eukaryota</taxon>
        <taxon>Fungi</taxon>
        <taxon>Dikarya</taxon>
        <taxon>Ascomycota</taxon>
        <taxon>Pezizomycotina</taxon>
        <taxon>Sordariomycetes</taxon>
        <taxon>Hypocreomycetidae</taxon>
        <taxon>Hypocreales</taxon>
        <taxon>Ophiocordycipitaceae</taxon>
        <taxon>Drechmeria</taxon>
    </lineage>
</organism>